<dbReference type="EMBL" id="BAFO02000019">
    <property type="protein sequence ID" value="GAD83388.1"/>
    <property type="molecule type" value="Genomic_DNA"/>
</dbReference>
<dbReference type="PANTHER" id="PTHR14136">
    <property type="entry name" value="BTB_POZ DOMAIN-CONTAINING PROTEIN KCTD9"/>
    <property type="match status" value="1"/>
</dbReference>
<dbReference type="eggNOG" id="COG1357">
    <property type="taxonomic scope" value="Bacteria"/>
</dbReference>
<dbReference type="PANTHER" id="PTHR14136:SF17">
    <property type="entry name" value="BTB_POZ DOMAIN-CONTAINING PROTEIN KCTD9"/>
    <property type="match status" value="1"/>
</dbReference>
<evidence type="ECO:0000313" key="2">
    <source>
        <dbReference type="Proteomes" id="UP000017048"/>
    </source>
</evidence>
<organism evidence="1 2">
    <name type="scientific">Nocardia asteroides NBRC 15531</name>
    <dbReference type="NCBI Taxonomy" id="1110697"/>
    <lineage>
        <taxon>Bacteria</taxon>
        <taxon>Bacillati</taxon>
        <taxon>Actinomycetota</taxon>
        <taxon>Actinomycetes</taxon>
        <taxon>Mycobacteriales</taxon>
        <taxon>Nocardiaceae</taxon>
        <taxon>Nocardia</taxon>
    </lineage>
</organism>
<dbReference type="Gene3D" id="2.160.20.80">
    <property type="entry name" value="E3 ubiquitin-protein ligase SopA"/>
    <property type="match status" value="1"/>
</dbReference>
<dbReference type="Pfam" id="PF00805">
    <property type="entry name" value="Pentapeptide"/>
    <property type="match status" value="2"/>
</dbReference>
<dbReference type="SUPFAM" id="SSF141571">
    <property type="entry name" value="Pentapeptide repeat-like"/>
    <property type="match status" value="1"/>
</dbReference>
<proteinExistence type="predicted"/>
<name>U5EA86_NOCAS</name>
<dbReference type="Proteomes" id="UP000017048">
    <property type="component" value="Unassembled WGS sequence"/>
</dbReference>
<keyword evidence="2" id="KW-1185">Reference proteome</keyword>
<dbReference type="RefSeq" id="WP_022566073.1">
    <property type="nucleotide sequence ID" value="NZ_BAFO02000019.1"/>
</dbReference>
<comment type="caution">
    <text evidence="1">The sequence shown here is derived from an EMBL/GenBank/DDBJ whole genome shotgun (WGS) entry which is preliminary data.</text>
</comment>
<dbReference type="GeneID" id="91518222"/>
<accession>U5EA86</accession>
<dbReference type="InterPro" id="IPR051082">
    <property type="entry name" value="Pentapeptide-BTB/POZ_domain"/>
</dbReference>
<sequence>MQATNNQYGLSQQVAVTDRFQKAVEALTSDEVDIRLGGIYLLERLAKDSPADHETVFAVLSAFLRTHTSATTCDIPTRTMPAPSDVAAVVSVIRRRDGHSPLDLARTCLAGTKLNNAKLTGTSFDFANLNESTFYSGDLTKAWFHGATLTNSGFSFANLTGAEFGAANLTGAFLDSTNLTDARMATANLTDALITDADLTNADLIEANLAGTNLTGTNLTGANLTNVYYNEATRWPDNYTPPKSRPNP</sequence>
<evidence type="ECO:0000313" key="1">
    <source>
        <dbReference type="EMBL" id="GAD83388.1"/>
    </source>
</evidence>
<dbReference type="InterPro" id="IPR001646">
    <property type="entry name" value="5peptide_repeat"/>
</dbReference>
<dbReference type="AlphaFoldDB" id="U5EA86"/>
<protein>
    <recommendedName>
        <fullName evidence="3">Pentapeptide repeat-containing protein</fullName>
    </recommendedName>
</protein>
<evidence type="ECO:0008006" key="3">
    <source>
        <dbReference type="Google" id="ProtNLM"/>
    </source>
</evidence>
<dbReference type="STRING" id="1824.SAMN05444423_11514"/>
<reference evidence="1 2" key="1">
    <citation type="journal article" date="2014" name="BMC Genomics">
        <title>Genome based analysis of type-I polyketide synthase and nonribosomal peptide synthetase gene clusters in seven strains of five representative Nocardia species.</title>
        <authorList>
            <person name="Komaki H."/>
            <person name="Ichikawa N."/>
            <person name="Hosoyama A."/>
            <person name="Takahashi-Nakaguchi A."/>
            <person name="Matsuzawa T."/>
            <person name="Suzuki K."/>
            <person name="Fujita N."/>
            <person name="Gonoi T."/>
        </authorList>
    </citation>
    <scope>NUCLEOTIDE SEQUENCE [LARGE SCALE GENOMIC DNA]</scope>
    <source>
        <strain evidence="1 2">NBRC 15531</strain>
    </source>
</reference>
<gene>
    <name evidence="1" type="ORF">NCAST_19_00900</name>
</gene>